<comment type="caution">
    <text evidence="1">The sequence shown here is derived from an EMBL/GenBank/DDBJ whole genome shotgun (WGS) entry which is preliminary data.</text>
</comment>
<reference evidence="1 2" key="1">
    <citation type="journal article" date="2016" name="Nat. Commun.">
        <title>Thousands of microbial genomes shed light on interconnected biogeochemical processes in an aquifer system.</title>
        <authorList>
            <person name="Anantharaman K."/>
            <person name="Brown C.T."/>
            <person name="Hug L.A."/>
            <person name="Sharon I."/>
            <person name="Castelle C.J."/>
            <person name="Probst A.J."/>
            <person name="Thomas B.C."/>
            <person name="Singh A."/>
            <person name="Wilkins M.J."/>
            <person name="Karaoz U."/>
            <person name="Brodie E.L."/>
            <person name="Williams K.H."/>
            <person name="Hubbard S.S."/>
            <person name="Banfield J.F."/>
        </authorList>
    </citation>
    <scope>NUCLEOTIDE SEQUENCE [LARGE SCALE GENOMIC DNA]</scope>
</reference>
<dbReference type="Proteomes" id="UP000178313">
    <property type="component" value="Unassembled WGS sequence"/>
</dbReference>
<accession>A0A1F8B1K5</accession>
<gene>
    <name evidence="1" type="ORF">A3E46_01090</name>
</gene>
<organism evidence="1 2">
    <name type="scientific">Candidatus Woesebacteria bacterium RIFCSPHIGHO2_12_FULL_46_16</name>
    <dbReference type="NCBI Taxonomy" id="1802513"/>
    <lineage>
        <taxon>Bacteria</taxon>
        <taxon>Candidatus Woeseibacteriota</taxon>
    </lineage>
</organism>
<sequence length="69" mass="7944">MDTRQFLTRLVNSALKHREVLNEILEIAPEDAKPEIIKIESYSRDVYKDTRDTLNSLGMPIPNNPFNGD</sequence>
<dbReference type="AlphaFoldDB" id="A0A1F8B1K5"/>
<dbReference type="EMBL" id="MGGZ01000003">
    <property type="protein sequence ID" value="OGM57867.1"/>
    <property type="molecule type" value="Genomic_DNA"/>
</dbReference>
<name>A0A1F8B1K5_9BACT</name>
<proteinExistence type="predicted"/>
<protein>
    <submittedName>
        <fullName evidence="1">Uncharacterized protein</fullName>
    </submittedName>
</protein>
<evidence type="ECO:0000313" key="2">
    <source>
        <dbReference type="Proteomes" id="UP000178313"/>
    </source>
</evidence>
<evidence type="ECO:0000313" key="1">
    <source>
        <dbReference type="EMBL" id="OGM57867.1"/>
    </source>
</evidence>